<organism evidence="2 3">
    <name type="scientific">Sphaeroforma arctica JP610</name>
    <dbReference type="NCBI Taxonomy" id="667725"/>
    <lineage>
        <taxon>Eukaryota</taxon>
        <taxon>Ichthyosporea</taxon>
        <taxon>Ichthyophonida</taxon>
        <taxon>Sphaeroforma</taxon>
    </lineage>
</organism>
<dbReference type="Proteomes" id="UP000054560">
    <property type="component" value="Unassembled WGS sequence"/>
</dbReference>
<gene>
    <name evidence="2" type="ORF">SARC_13495</name>
</gene>
<evidence type="ECO:0000313" key="3">
    <source>
        <dbReference type="Proteomes" id="UP000054560"/>
    </source>
</evidence>
<dbReference type="GO" id="GO:0003677">
    <property type="term" value="F:DNA binding"/>
    <property type="evidence" value="ECO:0007669"/>
    <property type="project" value="InterPro"/>
</dbReference>
<dbReference type="InterPro" id="IPR011010">
    <property type="entry name" value="DNA_brk_join_enz"/>
</dbReference>
<dbReference type="InterPro" id="IPR013762">
    <property type="entry name" value="Integrase-like_cat_sf"/>
</dbReference>
<dbReference type="SUPFAM" id="SSF56349">
    <property type="entry name" value="DNA breaking-rejoining enzymes"/>
    <property type="match status" value="1"/>
</dbReference>
<accession>A0A0L0FBS2</accession>
<keyword evidence="3" id="KW-1185">Reference proteome</keyword>
<evidence type="ECO:0000313" key="2">
    <source>
        <dbReference type="EMBL" id="KNC73946.1"/>
    </source>
</evidence>
<protein>
    <submittedName>
        <fullName evidence="2">Uncharacterized protein</fullName>
    </submittedName>
</protein>
<dbReference type="Gene3D" id="1.10.443.10">
    <property type="entry name" value="Intergrase catalytic core"/>
    <property type="match status" value="1"/>
</dbReference>
<sequence length="280" mass="31648">SVHPQSEAHLFTDFLIAMLNKPQPMSVHDSKILRTEFHKWRKMLNQSRSTQNALPLVPFADALQGYRSEAGGVKDVSNTFTFIAAQFAVIETCEHVHLHARTLIVFCFVTGMCYNSLTGVTVDPIQFLEHNQIQITLLSRKRGHRSSTPGNFTRPLSPELYTFFSRHLLNTIRTQLPTLLPGGFKKSLTTLKTYLVQSGIHAIIIEKMKWHGLRRGFVASCKDLGVPDRNIATTLCIKENFLTSYRRAAAVTDADIHYNGCLRTPALLSIVRTRFDPRVL</sequence>
<keyword evidence="1" id="KW-0233">DNA recombination</keyword>
<dbReference type="GO" id="GO:0015074">
    <property type="term" value="P:DNA integration"/>
    <property type="evidence" value="ECO:0007669"/>
    <property type="project" value="InterPro"/>
</dbReference>
<evidence type="ECO:0000256" key="1">
    <source>
        <dbReference type="ARBA" id="ARBA00023172"/>
    </source>
</evidence>
<dbReference type="GO" id="GO:0006310">
    <property type="term" value="P:DNA recombination"/>
    <property type="evidence" value="ECO:0007669"/>
    <property type="project" value="UniProtKB-KW"/>
</dbReference>
<dbReference type="GeneID" id="25913999"/>
<dbReference type="EMBL" id="KQ244954">
    <property type="protein sequence ID" value="KNC73946.1"/>
    <property type="molecule type" value="Genomic_DNA"/>
</dbReference>
<feature type="non-terminal residue" evidence="2">
    <location>
        <position position="1"/>
    </location>
</feature>
<dbReference type="AlphaFoldDB" id="A0A0L0FBS2"/>
<proteinExistence type="predicted"/>
<name>A0A0L0FBS2_9EUKA</name>
<reference evidence="2 3" key="1">
    <citation type="submission" date="2011-02" db="EMBL/GenBank/DDBJ databases">
        <title>The Genome Sequence of Sphaeroforma arctica JP610.</title>
        <authorList>
            <consortium name="The Broad Institute Genome Sequencing Platform"/>
            <person name="Russ C."/>
            <person name="Cuomo C."/>
            <person name="Young S.K."/>
            <person name="Zeng Q."/>
            <person name="Gargeya S."/>
            <person name="Alvarado L."/>
            <person name="Berlin A."/>
            <person name="Chapman S.B."/>
            <person name="Chen Z."/>
            <person name="Freedman E."/>
            <person name="Gellesch M."/>
            <person name="Goldberg J."/>
            <person name="Griggs A."/>
            <person name="Gujja S."/>
            <person name="Heilman E."/>
            <person name="Heiman D."/>
            <person name="Howarth C."/>
            <person name="Mehta T."/>
            <person name="Neiman D."/>
            <person name="Pearson M."/>
            <person name="Roberts A."/>
            <person name="Saif S."/>
            <person name="Shea T."/>
            <person name="Shenoy N."/>
            <person name="Sisk P."/>
            <person name="Stolte C."/>
            <person name="Sykes S."/>
            <person name="White J."/>
            <person name="Yandava C."/>
            <person name="Burger G."/>
            <person name="Gray M.W."/>
            <person name="Holland P.W.H."/>
            <person name="King N."/>
            <person name="Lang F.B.F."/>
            <person name="Roger A.J."/>
            <person name="Ruiz-Trillo I."/>
            <person name="Haas B."/>
            <person name="Nusbaum C."/>
            <person name="Birren B."/>
        </authorList>
    </citation>
    <scope>NUCLEOTIDE SEQUENCE [LARGE SCALE GENOMIC DNA]</scope>
    <source>
        <strain evidence="2 3">JP610</strain>
    </source>
</reference>
<dbReference type="RefSeq" id="XP_014147848.1">
    <property type="nucleotide sequence ID" value="XM_014292373.1"/>
</dbReference>